<sequence length="645" mass="70608">MPDLDNQIDRIDWAALDDSRNDQRGSVPQLLRAALAGNGDAFHKLYGIVYADEQFTECLYALLPFLVEIARRHHGADWIGLVLERIAFAAGVTDKGHQYWSPGEEERIEIYAWRRRARDLAAPVVPDVVYLLGSDDESVRNETVNVLIACADRSDEAIVALQRHHHVEAMSIAGRMRFEAGLSPDSTPWLTRHLAGLTDSPDILETLSHLLYGDPEALPGGIVPVVLDAVARLGDIPPLWVAAINGNLGNRLPERTQLLTGLMASSDPAVRKIAAEGAAEIVSRWRGDHRGVLEVMLAAQDDPDEQVRAAAPLNIGAAIEPIADLVMTRFQPPHDPVRSTENGRRYIPTEFVSVAATGDPRIVPIARRILEDEVARDHPQILGNLDRVVNVLGDRAKPLAGLVQRRVEQVLDRPLDDYYEVLDLASALSGLGDPASLPVFLDLLDRGAPPREVLDMLGRLGPAAIPAAPRIRELFDEHRQAAAWALWCVTGAAGPMVELARDYLISGEWRLGAWFAGRAGPAAASLVPRLLPLLDPQQLELLEPGLIEFVGPEDFQHKAAIALWRITGRPQPTVRVLAATFGMSVIESADCLAEIGPEAREALPMLRAYLPKPWPGERRPTASPWHDIKLVKACARAITRIEGAS</sequence>
<dbReference type="Proteomes" id="UP000266677">
    <property type="component" value="Unassembled WGS sequence"/>
</dbReference>
<organism evidence="1 2">
    <name type="scientific">Nocardia panacis</name>
    <dbReference type="NCBI Taxonomy" id="2340916"/>
    <lineage>
        <taxon>Bacteria</taxon>
        <taxon>Bacillati</taxon>
        <taxon>Actinomycetota</taxon>
        <taxon>Actinomycetes</taxon>
        <taxon>Mycobacteriales</taxon>
        <taxon>Nocardiaceae</taxon>
        <taxon>Nocardia</taxon>
    </lineage>
</organism>
<dbReference type="InterPro" id="IPR016024">
    <property type="entry name" value="ARM-type_fold"/>
</dbReference>
<keyword evidence="2" id="KW-1185">Reference proteome</keyword>
<name>A0A3A4KGK1_9NOCA</name>
<protein>
    <recommendedName>
        <fullName evidence="3">HEAT repeat domain-containing protein</fullName>
    </recommendedName>
</protein>
<evidence type="ECO:0008006" key="3">
    <source>
        <dbReference type="Google" id="ProtNLM"/>
    </source>
</evidence>
<dbReference type="SUPFAM" id="SSF48371">
    <property type="entry name" value="ARM repeat"/>
    <property type="match status" value="1"/>
</dbReference>
<proteinExistence type="predicted"/>
<dbReference type="AlphaFoldDB" id="A0A3A4KGK1"/>
<gene>
    <name evidence="1" type="ORF">D5S18_06125</name>
</gene>
<reference evidence="1 2" key="1">
    <citation type="submission" date="2018-09" db="EMBL/GenBank/DDBJ databases">
        <title>YIM PH21274 draft genome.</title>
        <authorList>
            <person name="Miao C."/>
        </authorList>
    </citation>
    <scope>NUCLEOTIDE SEQUENCE [LARGE SCALE GENOMIC DNA]</scope>
    <source>
        <strain evidence="1 2">YIM PH 21724</strain>
    </source>
</reference>
<evidence type="ECO:0000313" key="1">
    <source>
        <dbReference type="EMBL" id="RJO78454.1"/>
    </source>
</evidence>
<dbReference type="InterPro" id="IPR011989">
    <property type="entry name" value="ARM-like"/>
</dbReference>
<accession>A0A3A4KGK1</accession>
<dbReference type="RefSeq" id="WP_120038818.1">
    <property type="nucleotide sequence ID" value="NZ_QZFU01000013.1"/>
</dbReference>
<dbReference type="EMBL" id="QZFU01000013">
    <property type="protein sequence ID" value="RJO78454.1"/>
    <property type="molecule type" value="Genomic_DNA"/>
</dbReference>
<dbReference type="OrthoDB" id="292843at2"/>
<dbReference type="Gene3D" id="1.25.10.10">
    <property type="entry name" value="Leucine-rich Repeat Variant"/>
    <property type="match status" value="1"/>
</dbReference>
<evidence type="ECO:0000313" key="2">
    <source>
        <dbReference type="Proteomes" id="UP000266677"/>
    </source>
</evidence>
<comment type="caution">
    <text evidence="1">The sequence shown here is derived from an EMBL/GenBank/DDBJ whole genome shotgun (WGS) entry which is preliminary data.</text>
</comment>